<gene>
    <name evidence="7" type="ORF">GEOBRER4_n1907</name>
</gene>
<dbReference type="SUPFAM" id="SSF48695">
    <property type="entry name" value="Multiheme cytochromes"/>
    <property type="match status" value="1"/>
</dbReference>
<accession>A0A6S6M5V2</accession>
<feature type="chain" id="PRO_5028304172" evidence="6">
    <location>
        <begin position="19"/>
        <end position="623"/>
    </location>
</feature>
<dbReference type="PANTHER" id="PTHR30333">
    <property type="entry name" value="CYTOCHROME C-TYPE PROTEIN"/>
    <property type="match status" value="1"/>
</dbReference>
<dbReference type="InterPro" id="IPR051174">
    <property type="entry name" value="Cytochrome_c-type_ET"/>
</dbReference>
<sequence length="623" mass="68062">MKTLLTMLMLLLTVQAFGFDAKSQCVICHGDKAKMESLGAASMYLDPAQVDREVGMEGANCVDCHLGDPSQPSKEASHKDMLRPFLVGVGPKVKGQAVSRADAGALQPLVPAGDGMDRMIPEGDPKRLEALGVKVLSGIEWHDRDPETLAYAPKVAEQTCGRCHAKEVKDYNSSAKGLLKHQRAYRKWSETLPGPQNCGMWFGQNYENMKSQTSVPFTAAQNAATDRSCNTCHPGCNDCHYKPFTGKGRHSYGQPDTDSCYGGGRASICHAGPMDRRRGAGYVRGEYAFPSNLPRGAHIKAGVQCLDCHKPVNHQFGHLAADDARGACAKCHADIVKAVQASSHSKVDCAACHITVSGAYQYTFWGKGNFAGVETPYGKHKEYYGTRDLPTLIRNASGRWIAVKPYPMAVLNQTIEAGPTGLLFRSIPKRSVPGNVRIGEPPAFEVSRGATDVNDAFIIVGTRNDLPSGNKAILWVQMDKLSHALGQPRGCGTCHDSHAQVGKSEWSYFEAKDVAKRFKGSYTVTADKNGIRFTDTVYETPVMAANRKVEDIAPFAVLPKDAWDVKGVNLSIPFNEKKTAKARQELDRFLSELDKRKGGEELRKIRVIAYHNLAMAKKMLKAM</sequence>
<reference evidence="7 8" key="1">
    <citation type="submission" date="2020-06" db="EMBL/GenBank/DDBJ databases">
        <title>Interaction of electrochemicaly active bacteria, Geobacter bremensis R4 on different carbon anode.</title>
        <authorList>
            <person name="Meng L."/>
            <person name="Yoshida N."/>
        </authorList>
    </citation>
    <scope>NUCLEOTIDE SEQUENCE [LARGE SCALE GENOMIC DNA]</scope>
    <source>
        <strain evidence="7 8">R4</strain>
    </source>
</reference>
<organism evidence="7 8">
    <name type="scientific">Citrifermentans bremense</name>
    <dbReference type="NCBI Taxonomy" id="60035"/>
    <lineage>
        <taxon>Bacteria</taxon>
        <taxon>Pseudomonadati</taxon>
        <taxon>Thermodesulfobacteriota</taxon>
        <taxon>Desulfuromonadia</taxon>
        <taxon>Geobacterales</taxon>
        <taxon>Geobacteraceae</taxon>
        <taxon>Citrifermentans</taxon>
    </lineage>
</organism>
<dbReference type="PANTHER" id="PTHR30333:SF4">
    <property type="entry name" value="CYTOCHROME C FAMILY PROTEIN"/>
    <property type="match status" value="1"/>
</dbReference>
<feature type="signal peptide" evidence="6">
    <location>
        <begin position="1"/>
        <end position="18"/>
    </location>
</feature>
<dbReference type="AlphaFoldDB" id="A0A6S6M5V2"/>
<dbReference type="RefSeq" id="WP_185245157.1">
    <property type="nucleotide sequence ID" value="NZ_AP023213.1"/>
</dbReference>
<keyword evidence="4" id="KW-0249">Electron transport</keyword>
<dbReference type="KEGG" id="gbn:GEOBRER4_18340"/>
<evidence type="ECO:0000256" key="1">
    <source>
        <dbReference type="ARBA" id="ARBA00022448"/>
    </source>
</evidence>
<dbReference type="InterPro" id="IPR036280">
    <property type="entry name" value="Multihaem_cyt_sf"/>
</dbReference>
<keyword evidence="3" id="KW-0479">Metal-binding</keyword>
<evidence type="ECO:0000256" key="4">
    <source>
        <dbReference type="ARBA" id="ARBA00022982"/>
    </source>
</evidence>
<dbReference type="Proteomes" id="UP000515472">
    <property type="component" value="Chromosome"/>
</dbReference>
<evidence type="ECO:0000256" key="5">
    <source>
        <dbReference type="ARBA" id="ARBA00023004"/>
    </source>
</evidence>
<name>A0A6S6M5V2_9BACT</name>
<evidence type="ECO:0000313" key="8">
    <source>
        <dbReference type="Proteomes" id="UP000515472"/>
    </source>
</evidence>
<dbReference type="EMBL" id="AP023213">
    <property type="protein sequence ID" value="BCG47084.1"/>
    <property type="molecule type" value="Genomic_DNA"/>
</dbReference>
<evidence type="ECO:0000256" key="6">
    <source>
        <dbReference type="SAM" id="SignalP"/>
    </source>
</evidence>
<keyword evidence="5" id="KW-0408">Iron</keyword>
<evidence type="ECO:0000256" key="2">
    <source>
        <dbReference type="ARBA" id="ARBA00022617"/>
    </source>
</evidence>
<protein>
    <submittedName>
        <fullName evidence="7">Cytochrome c family protein</fullName>
    </submittedName>
</protein>
<dbReference type="GO" id="GO:0046872">
    <property type="term" value="F:metal ion binding"/>
    <property type="evidence" value="ECO:0007669"/>
    <property type="project" value="UniProtKB-KW"/>
</dbReference>
<keyword evidence="6" id="KW-0732">Signal</keyword>
<keyword evidence="2" id="KW-0349">Heme</keyword>
<keyword evidence="8" id="KW-1185">Reference proteome</keyword>
<evidence type="ECO:0000256" key="3">
    <source>
        <dbReference type="ARBA" id="ARBA00022723"/>
    </source>
</evidence>
<evidence type="ECO:0000313" key="7">
    <source>
        <dbReference type="EMBL" id="BCG47084.1"/>
    </source>
</evidence>
<dbReference type="Gene3D" id="3.90.10.10">
    <property type="entry name" value="Cytochrome C3"/>
    <property type="match status" value="1"/>
</dbReference>
<proteinExistence type="predicted"/>
<keyword evidence="1" id="KW-0813">Transport</keyword>